<gene>
    <name evidence="2" type="primary">Tmigd2</name>
    <name evidence="2" type="ORF">NOTNIG_R14429</name>
</gene>
<protein>
    <submittedName>
        <fullName evidence="2">TMIG2 protein</fullName>
    </submittedName>
</protein>
<keyword evidence="3" id="KW-1185">Reference proteome</keyword>
<organism evidence="2 3">
    <name type="scientific">Nothocercus nigrocapillus</name>
    <dbReference type="NCBI Taxonomy" id="1977171"/>
    <lineage>
        <taxon>Eukaryota</taxon>
        <taxon>Metazoa</taxon>
        <taxon>Chordata</taxon>
        <taxon>Craniata</taxon>
        <taxon>Vertebrata</taxon>
        <taxon>Euteleostomi</taxon>
        <taxon>Archelosauria</taxon>
        <taxon>Archosauria</taxon>
        <taxon>Dinosauria</taxon>
        <taxon>Saurischia</taxon>
        <taxon>Theropoda</taxon>
        <taxon>Coelurosauria</taxon>
        <taxon>Aves</taxon>
        <taxon>Palaeognathae</taxon>
        <taxon>Tinamiformes</taxon>
        <taxon>Tinamidae</taxon>
        <taxon>Nothocercus</taxon>
    </lineage>
</organism>
<feature type="non-terminal residue" evidence="2">
    <location>
        <position position="1"/>
    </location>
</feature>
<accession>A0A851TN55</accession>
<reference evidence="3" key="1">
    <citation type="submission" date="2023-07" db="EMBL/GenBank/DDBJ databases">
        <title>Bird 10,000 Genomes (B10K) Project - Family phase.</title>
        <authorList>
            <person name="Zhang G."/>
        </authorList>
    </citation>
    <scope>NUCLEOTIDE SEQUENCE [LARGE SCALE GENOMIC DNA]</scope>
</reference>
<feature type="domain" description="Ig-like" evidence="1">
    <location>
        <begin position="8"/>
        <end position="111"/>
    </location>
</feature>
<dbReference type="SUPFAM" id="SSF48726">
    <property type="entry name" value="Immunoglobulin"/>
    <property type="match status" value="1"/>
</dbReference>
<dbReference type="EMBL" id="WBNA01000469">
    <property type="protein sequence ID" value="NXD17146.1"/>
    <property type="molecule type" value="Genomic_DNA"/>
</dbReference>
<evidence type="ECO:0000313" key="3">
    <source>
        <dbReference type="Proteomes" id="UP000661971"/>
    </source>
</evidence>
<dbReference type="Gene3D" id="2.60.40.10">
    <property type="entry name" value="Immunoglobulins"/>
    <property type="match status" value="1"/>
</dbReference>
<dbReference type="AlphaFoldDB" id="A0A851TN55"/>
<dbReference type="InterPro" id="IPR013783">
    <property type="entry name" value="Ig-like_fold"/>
</dbReference>
<evidence type="ECO:0000259" key="1">
    <source>
        <dbReference type="PROSITE" id="PS50835"/>
    </source>
</evidence>
<proteinExistence type="predicted"/>
<dbReference type="InterPro" id="IPR036179">
    <property type="entry name" value="Ig-like_dom_sf"/>
</dbReference>
<name>A0A851TN55_9AVES</name>
<sequence>TQGRNAVPGTVSGTLWVTQKPPQKRVAPGAAVALECCVVATRPWLLLRLDWHRDGERRALCSSRLDPAATANVSCGARTRLAWRPPCATLHLRAALPADSGRYVCRATLEI</sequence>
<dbReference type="PROSITE" id="PS50835">
    <property type="entry name" value="IG_LIKE"/>
    <property type="match status" value="1"/>
</dbReference>
<dbReference type="InterPro" id="IPR007110">
    <property type="entry name" value="Ig-like_dom"/>
</dbReference>
<dbReference type="Proteomes" id="UP000661971">
    <property type="component" value="Unassembled WGS sequence"/>
</dbReference>
<comment type="caution">
    <text evidence="2">The sequence shown here is derived from an EMBL/GenBank/DDBJ whole genome shotgun (WGS) entry which is preliminary data.</text>
</comment>
<feature type="non-terminal residue" evidence="2">
    <location>
        <position position="111"/>
    </location>
</feature>
<evidence type="ECO:0000313" key="2">
    <source>
        <dbReference type="EMBL" id="NXD17146.1"/>
    </source>
</evidence>